<evidence type="ECO:0000313" key="2">
    <source>
        <dbReference type="EMBL" id="KZS05936.1"/>
    </source>
</evidence>
<dbReference type="EMBL" id="LRGB01002858">
    <property type="protein sequence ID" value="KZS05936.1"/>
    <property type="molecule type" value="Genomic_DNA"/>
</dbReference>
<evidence type="ECO:0000256" key="1">
    <source>
        <dbReference type="SAM" id="MobiDB-lite"/>
    </source>
</evidence>
<reference evidence="2 3" key="1">
    <citation type="submission" date="2016-03" db="EMBL/GenBank/DDBJ databases">
        <title>EvidentialGene: Evidence-directed Construction of Genes on Genomes.</title>
        <authorList>
            <person name="Gilbert D.G."/>
            <person name="Choi J.-H."/>
            <person name="Mockaitis K."/>
            <person name="Colbourne J."/>
            <person name="Pfrender M."/>
        </authorList>
    </citation>
    <scope>NUCLEOTIDE SEQUENCE [LARGE SCALE GENOMIC DNA]</scope>
    <source>
        <strain evidence="2 3">Xinb3</strain>
        <tissue evidence="2">Complete organism</tissue>
    </source>
</reference>
<proteinExistence type="predicted"/>
<evidence type="ECO:0000313" key="3">
    <source>
        <dbReference type="Proteomes" id="UP000076858"/>
    </source>
</evidence>
<gene>
    <name evidence="2" type="ORF">APZ42_030740</name>
</gene>
<dbReference type="AlphaFoldDB" id="A0A164NGI3"/>
<feature type="compositionally biased region" description="Basic and acidic residues" evidence="1">
    <location>
        <begin position="175"/>
        <end position="211"/>
    </location>
</feature>
<comment type="caution">
    <text evidence="2">The sequence shown here is derived from an EMBL/GenBank/DDBJ whole genome shotgun (WGS) entry which is preliminary data.</text>
</comment>
<feature type="region of interest" description="Disordered" evidence="1">
    <location>
        <begin position="175"/>
        <end position="264"/>
    </location>
</feature>
<organism evidence="2 3">
    <name type="scientific">Daphnia magna</name>
    <dbReference type="NCBI Taxonomy" id="35525"/>
    <lineage>
        <taxon>Eukaryota</taxon>
        <taxon>Metazoa</taxon>
        <taxon>Ecdysozoa</taxon>
        <taxon>Arthropoda</taxon>
        <taxon>Crustacea</taxon>
        <taxon>Branchiopoda</taxon>
        <taxon>Diplostraca</taxon>
        <taxon>Cladocera</taxon>
        <taxon>Anomopoda</taxon>
        <taxon>Daphniidae</taxon>
        <taxon>Daphnia</taxon>
    </lineage>
</organism>
<feature type="region of interest" description="Disordered" evidence="1">
    <location>
        <begin position="1"/>
        <end position="88"/>
    </location>
</feature>
<sequence length="264" mass="28960">METKFLSGKLAPPLRLNPDLNPAAPLAQQLQQLQLHGGLPPHGQSHALDGKKAEPRPPLSLQQAQEQPQRSEERGHPPQPGGEDQQELAKDPVACQNSIYGQPCEPRRPVTYGYGQLALVTAARPIKPFAARHAHFRHISLALHSYYGKQHVRTMEGRSELPSPRYTSELLLSSDDQHNTHGHSNAHEDNGSPQQKDSDVHGFLRAPHDKWQLPVTGNLRPGGRIYCGTLKSHKSSYGNNGDPGQPPRVGNQRGPSSPDNEDLG</sequence>
<name>A0A164NGI3_9CRUS</name>
<keyword evidence="3" id="KW-1185">Reference proteome</keyword>
<feature type="compositionally biased region" description="Low complexity" evidence="1">
    <location>
        <begin position="10"/>
        <end position="44"/>
    </location>
</feature>
<protein>
    <submittedName>
        <fullName evidence="2">Uncharacterized protein</fullName>
    </submittedName>
</protein>
<accession>A0A164NGI3</accession>
<dbReference type="Proteomes" id="UP000076858">
    <property type="component" value="Unassembled WGS sequence"/>
</dbReference>